<dbReference type="Gene3D" id="3.40.50.1460">
    <property type="match status" value="1"/>
</dbReference>
<dbReference type="GO" id="GO:0004197">
    <property type="term" value="F:cysteine-type endopeptidase activity"/>
    <property type="evidence" value="ECO:0007669"/>
    <property type="project" value="TreeGrafter"/>
</dbReference>
<dbReference type="InterPro" id="IPR001096">
    <property type="entry name" value="Peptidase_C13"/>
</dbReference>
<reference evidence="1 2" key="1">
    <citation type="submission" date="2017-09" db="EMBL/GenBank/DDBJ databases">
        <title>Depth-based differentiation of microbial function through sediment-hosted aquifers and enrichment of novel symbionts in the deep terrestrial subsurface.</title>
        <authorList>
            <person name="Probst A.J."/>
            <person name="Ladd B."/>
            <person name="Jarett J.K."/>
            <person name="Geller-Mcgrath D.E."/>
            <person name="Sieber C.M."/>
            <person name="Emerson J.B."/>
            <person name="Anantharaman K."/>
            <person name="Thomas B.C."/>
            <person name="Malmstrom R."/>
            <person name="Stieglmeier M."/>
            <person name="Klingl A."/>
            <person name="Woyke T."/>
            <person name="Ryan C.M."/>
            <person name="Banfield J.F."/>
        </authorList>
    </citation>
    <scope>NUCLEOTIDE SEQUENCE [LARGE SCALE GENOMIC DNA]</scope>
    <source>
        <strain evidence="1">CG18_big_fil_WC_8_21_14_2_50_37_10</strain>
    </source>
</reference>
<dbReference type="PANTHER" id="PTHR12000:SF42">
    <property type="entry name" value="LEGUMAIN"/>
    <property type="match status" value="1"/>
</dbReference>
<feature type="non-terminal residue" evidence="1">
    <location>
        <position position="73"/>
    </location>
</feature>
<evidence type="ECO:0000313" key="2">
    <source>
        <dbReference type="Proteomes" id="UP000230778"/>
    </source>
</evidence>
<dbReference type="Pfam" id="PF01650">
    <property type="entry name" value="Peptidase_C13"/>
    <property type="match status" value="1"/>
</dbReference>
<dbReference type="Proteomes" id="UP000230778">
    <property type="component" value="Unassembled WGS sequence"/>
</dbReference>
<protein>
    <submittedName>
        <fullName evidence="1">Uncharacterized protein</fullName>
    </submittedName>
</protein>
<gene>
    <name evidence="1" type="ORF">COW72_03310</name>
</gene>
<sequence>MDIHSRISICRFIEDLSFDDIASSTSNPFKGKVFNKPTYADPGVDVYAGVKIDYTKGEVTPEHFMAVLEGDAS</sequence>
<dbReference type="GO" id="GO:0005773">
    <property type="term" value="C:vacuole"/>
    <property type="evidence" value="ECO:0007669"/>
    <property type="project" value="GOC"/>
</dbReference>
<dbReference type="EMBL" id="PCUC01000172">
    <property type="protein sequence ID" value="PIQ04746.1"/>
    <property type="molecule type" value="Genomic_DNA"/>
</dbReference>
<name>A0A2H0FDG2_9BACT</name>
<proteinExistence type="predicted"/>
<comment type="caution">
    <text evidence="1">The sequence shown here is derived from an EMBL/GenBank/DDBJ whole genome shotgun (WGS) entry which is preliminary data.</text>
</comment>
<evidence type="ECO:0000313" key="1">
    <source>
        <dbReference type="EMBL" id="PIQ04746.1"/>
    </source>
</evidence>
<dbReference type="GO" id="GO:0051603">
    <property type="term" value="P:proteolysis involved in protein catabolic process"/>
    <property type="evidence" value="ECO:0007669"/>
    <property type="project" value="TreeGrafter"/>
</dbReference>
<organism evidence="1 2">
    <name type="scientific">Candidatus Nealsonbacteria bacterium CG18_big_fil_WC_8_21_14_2_50_37_10</name>
    <dbReference type="NCBI Taxonomy" id="1974717"/>
    <lineage>
        <taxon>Bacteria</taxon>
        <taxon>Candidatus Nealsoniibacteriota</taxon>
    </lineage>
</organism>
<dbReference type="PANTHER" id="PTHR12000">
    <property type="entry name" value="HEMOGLOBINASE FAMILY MEMBER"/>
    <property type="match status" value="1"/>
</dbReference>
<accession>A0A2H0FDG2</accession>
<dbReference type="GO" id="GO:0006624">
    <property type="term" value="P:vacuolar protein processing"/>
    <property type="evidence" value="ECO:0007669"/>
    <property type="project" value="TreeGrafter"/>
</dbReference>
<dbReference type="AlphaFoldDB" id="A0A2H0FDG2"/>